<keyword evidence="4 5" id="KW-0539">Nucleus</keyword>
<dbReference type="PROSITE" id="PS50071">
    <property type="entry name" value="HOMEOBOX_2"/>
    <property type="match status" value="1"/>
</dbReference>
<dbReference type="InterPro" id="IPR017970">
    <property type="entry name" value="Homeobox_CS"/>
</dbReference>
<dbReference type="InterPro" id="IPR050649">
    <property type="entry name" value="Paired_Homeobox_TFs"/>
</dbReference>
<dbReference type="Pfam" id="PF00046">
    <property type="entry name" value="Homeodomain"/>
    <property type="match status" value="1"/>
</dbReference>
<evidence type="ECO:0000313" key="9">
    <source>
        <dbReference type="Proteomes" id="UP000663879"/>
    </source>
</evidence>
<keyword evidence="2 5" id="KW-0238">DNA-binding</keyword>
<organism evidence="8 9">
    <name type="scientific">Brachionus calyciflorus</name>
    <dbReference type="NCBI Taxonomy" id="104777"/>
    <lineage>
        <taxon>Eukaryota</taxon>
        <taxon>Metazoa</taxon>
        <taxon>Spiralia</taxon>
        <taxon>Gnathifera</taxon>
        <taxon>Rotifera</taxon>
        <taxon>Eurotatoria</taxon>
        <taxon>Monogononta</taxon>
        <taxon>Pseudotrocha</taxon>
        <taxon>Ploima</taxon>
        <taxon>Brachionidae</taxon>
        <taxon>Brachionus</taxon>
    </lineage>
</organism>
<name>A0A814AFT8_9BILA</name>
<dbReference type="OrthoDB" id="6022677at2759"/>
<evidence type="ECO:0000256" key="1">
    <source>
        <dbReference type="ARBA" id="ARBA00004123"/>
    </source>
</evidence>
<feature type="DNA-binding region" description="Homeobox" evidence="5">
    <location>
        <begin position="115"/>
        <end position="174"/>
    </location>
</feature>
<feature type="domain" description="Homeobox" evidence="7">
    <location>
        <begin position="113"/>
        <end position="173"/>
    </location>
</feature>
<dbReference type="GO" id="GO:0000981">
    <property type="term" value="F:DNA-binding transcription factor activity, RNA polymerase II-specific"/>
    <property type="evidence" value="ECO:0007669"/>
    <property type="project" value="InterPro"/>
</dbReference>
<sequence length="300" mass="34663">MNRYQDNISPEPNGCVNLNDCYKTPNLQQYYNINQLYPTPPSDNETSPLNDNICKLSPDGLVTPNLSYYDQNSFNNESHDGSLYRPNNTEDKNYCKNLDAQNNQQQQQQVASRFKRRSRTTYTKSQLDALEATFQKTHYPEIRVVDDLSSMLNLSTERISIWFQNRRARFKKARKLETKENLMESSNPCPSFSLSNAYQNSNTYSQINLNAKTEQFPLNRNLLNSFTPVQEKQSVPLAFSNTQLNPIPYYNQFNMTPNNLTSNPLPFYQPQISQNSLNGSYYQSAYPMVYPSSYSSNGLQ</sequence>
<dbReference type="CDD" id="cd00086">
    <property type="entry name" value="homeodomain"/>
    <property type="match status" value="1"/>
</dbReference>
<evidence type="ECO:0000256" key="3">
    <source>
        <dbReference type="ARBA" id="ARBA00023155"/>
    </source>
</evidence>
<evidence type="ECO:0000256" key="5">
    <source>
        <dbReference type="PROSITE-ProRule" id="PRU00108"/>
    </source>
</evidence>
<proteinExistence type="predicted"/>
<dbReference type="PANTHER" id="PTHR24329:SF543">
    <property type="entry name" value="FI01017P-RELATED"/>
    <property type="match status" value="1"/>
</dbReference>
<dbReference type="PANTHER" id="PTHR24329">
    <property type="entry name" value="HOMEOBOX PROTEIN ARISTALESS"/>
    <property type="match status" value="1"/>
</dbReference>
<protein>
    <recommendedName>
        <fullName evidence="7">Homeobox domain-containing protein</fullName>
    </recommendedName>
</protein>
<dbReference type="PROSITE" id="PS00027">
    <property type="entry name" value="HOMEOBOX_1"/>
    <property type="match status" value="1"/>
</dbReference>
<comment type="subcellular location">
    <subcellularLocation>
        <location evidence="1 5 6">Nucleus</location>
    </subcellularLocation>
</comment>
<dbReference type="Gene3D" id="1.10.10.60">
    <property type="entry name" value="Homeodomain-like"/>
    <property type="match status" value="1"/>
</dbReference>
<dbReference type="EMBL" id="CAJNOC010002118">
    <property type="protein sequence ID" value="CAF0913630.1"/>
    <property type="molecule type" value="Genomic_DNA"/>
</dbReference>
<dbReference type="AlphaFoldDB" id="A0A814AFT8"/>
<accession>A0A814AFT8</accession>
<dbReference type="SUPFAM" id="SSF46689">
    <property type="entry name" value="Homeodomain-like"/>
    <property type="match status" value="1"/>
</dbReference>
<evidence type="ECO:0000313" key="8">
    <source>
        <dbReference type="EMBL" id="CAF0913630.1"/>
    </source>
</evidence>
<dbReference type="GO" id="GO:0000977">
    <property type="term" value="F:RNA polymerase II transcription regulatory region sequence-specific DNA binding"/>
    <property type="evidence" value="ECO:0007669"/>
    <property type="project" value="TreeGrafter"/>
</dbReference>
<dbReference type="Proteomes" id="UP000663879">
    <property type="component" value="Unassembled WGS sequence"/>
</dbReference>
<evidence type="ECO:0000256" key="4">
    <source>
        <dbReference type="ARBA" id="ARBA00023242"/>
    </source>
</evidence>
<evidence type="ECO:0000259" key="7">
    <source>
        <dbReference type="PROSITE" id="PS50071"/>
    </source>
</evidence>
<dbReference type="GO" id="GO:0005634">
    <property type="term" value="C:nucleus"/>
    <property type="evidence" value="ECO:0007669"/>
    <property type="project" value="UniProtKB-SubCell"/>
</dbReference>
<keyword evidence="9" id="KW-1185">Reference proteome</keyword>
<dbReference type="SMART" id="SM00389">
    <property type="entry name" value="HOX"/>
    <property type="match status" value="1"/>
</dbReference>
<dbReference type="InterPro" id="IPR009057">
    <property type="entry name" value="Homeodomain-like_sf"/>
</dbReference>
<dbReference type="InterPro" id="IPR001356">
    <property type="entry name" value="HD"/>
</dbReference>
<gene>
    <name evidence="8" type="ORF">OXX778_LOCUS12033</name>
</gene>
<evidence type="ECO:0000256" key="2">
    <source>
        <dbReference type="ARBA" id="ARBA00023125"/>
    </source>
</evidence>
<reference evidence="8" key="1">
    <citation type="submission" date="2021-02" db="EMBL/GenBank/DDBJ databases">
        <authorList>
            <person name="Nowell W R."/>
        </authorList>
    </citation>
    <scope>NUCLEOTIDE SEQUENCE</scope>
    <source>
        <strain evidence="8">Ploen Becks lab</strain>
    </source>
</reference>
<evidence type="ECO:0000256" key="6">
    <source>
        <dbReference type="RuleBase" id="RU000682"/>
    </source>
</evidence>
<comment type="caution">
    <text evidence="8">The sequence shown here is derived from an EMBL/GenBank/DDBJ whole genome shotgun (WGS) entry which is preliminary data.</text>
</comment>
<keyword evidence="3 5" id="KW-0371">Homeobox</keyword>